<dbReference type="EMBL" id="KN833020">
    <property type="protein sequence ID" value="KIM77965.1"/>
    <property type="molecule type" value="Genomic_DNA"/>
</dbReference>
<feature type="non-terminal residue" evidence="1">
    <location>
        <position position="1"/>
    </location>
</feature>
<dbReference type="HOGENOM" id="CLU_143229_0_0_1"/>
<sequence length="83" mass="9701">WDSIYFMTKHLCYLCPAIDHFLALPVNKELALHKLTEQEWSVLADFEVILEIPHHVQQVMLSESTPILAGVIPSFEMFMTKWE</sequence>
<organism evidence="1 2">
    <name type="scientific">Piloderma croceum (strain F 1598)</name>
    <dbReference type="NCBI Taxonomy" id="765440"/>
    <lineage>
        <taxon>Eukaryota</taxon>
        <taxon>Fungi</taxon>
        <taxon>Dikarya</taxon>
        <taxon>Basidiomycota</taxon>
        <taxon>Agaricomycotina</taxon>
        <taxon>Agaricomycetes</taxon>
        <taxon>Agaricomycetidae</taxon>
        <taxon>Atheliales</taxon>
        <taxon>Atheliaceae</taxon>
        <taxon>Piloderma</taxon>
    </lineage>
</organism>
<keyword evidence="2" id="KW-1185">Reference proteome</keyword>
<dbReference type="STRING" id="765440.A0A0C3EZJ1"/>
<dbReference type="OrthoDB" id="2790258at2759"/>
<proteinExistence type="predicted"/>
<reference evidence="1 2" key="1">
    <citation type="submission" date="2014-04" db="EMBL/GenBank/DDBJ databases">
        <authorList>
            <consortium name="DOE Joint Genome Institute"/>
            <person name="Kuo A."/>
            <person name="Tarkka M."/>
            <person name="Buscot F."/>
            <person name="Kohler A."/>
            <person name="Nagy L.G."/>
            <person name="Floudas D."/>
            <person name="Copeland A."/>
            <person name="Barry K.W."/>
            <person name="Cichocki N."/>
            <person name="Veneault-Fourrey C."/>
            <person name="LaButti K."/>
            <person name="Lindquist E.A."/>
            <person name="Lipzen A."/>
            <person name="Lundell T."/>
            <person name="Morin E."/>
            <person name="Murat C."/>
            <person name="Sun H."/>
            <person name="Tunlid A."/>
            <person name="Henrissat B."/>
            <person name="Grigoriev I.V."/>
            <person name="Hibbett D.S."/>
            <person name="Martin F."/>
            <person name="Nordberg H.P."/>
            <person name="Cantor M.N."/>
            <person name="Hua S.X."/>
        </authorList>
    </citation>
    <scope>NUCLEOTIDE SEQUENCE [LARGE SCALE GENOMIC DNA]</scope>
    <source>
        <strain evidence="1 2">F 1598</strain>
    </source>
</reference>
<evidence type="ECO:0000313" key="2">
    <source>
        <dbReference type="Proteomes" id="UP000054166"/>
    </source>
</evidence>
<dbReference type="Proteomes" id="UP000054166">
    <property type="component" value="Unassembled WGS sequence"/>
</dbReference>
<protein>
    <submittedName>
        <fullName evidence="1">Uncharacterized protein</fullName>
    </submittedName>
</protein>
<gene>
    <name evidence="1" type="ORF">PILCRDRAFT_76089</name>
</gene>
<name>A0A0C3EZJ1_PILCF</name>
<reference evidence="2" key="2">
    <citation type="submission" date="2015-01" db="EMBL/GenBank/DDBJ databases">
        <title>Evolutionary Origins and Diversification of the Mycorrhizal Mutualists.</title>
        <authorList>
            <consortium name="DOE Joint Genome Institute"/>
            <consortium name="Mycorrhizal Genomics Consortium"/>
            <person name="Kohler A."/>
            <person name="Kuo A."/>
            <person name="Nagy L.G."/>
            <person name="Floudas D."/>
            <person name="Copeland A."/>
            <person name="Barry K.W."/>
            <person name="Cichocki N."/>
            <person name="Veneault-Fourrey C."/>
            <person name="LaButti K."/>
            <person name="Lindquist E.A."/>
            <person name="Lipzen A."/>
            <person name="Lundell T."/>
            <person name="Morin E."/>
            <person name="Murat C."/>
            <person name="Riley R."/>
            <person name="Ohm R."/>
            <person name="Sun H."/>
            <person name="Tunlid A."/>
            <person name="Henrissat B."/>
            <person name="Grigoriev I.V."/>
            <person name="Hibbett D.S."/>
            <person name="Martin F."/>
        </authorList>
    </citation>
    <scope>NUCLEOTIDE SEQUENCE [LARGE SCALE GENOMIC DNA]</scope>
    <source>
        <strain evidence="2">F 1598</strain>
    </source>
</reference>
<accession>A0A0C3EZJ1</accession>
<dbReference type="AlphaFoldDB" id="A0A0C3EZJ1"/>
<dbReference type="InParanoid" id="A0A0C3EZJ1"/>
<evidence type="ECO:0000313" key="1">
    <source>
        <dbReference type="EMBL" id="KIM77965.1"/>
    </source>
</evidence>